<proteinExistence type="inferred from homology"/>
<evidence type="ECO:0000256" key="2">
    <source>
        <dbReference type="ARBA" id="ARBA00004752"/>
    </source>
</evidence>
<feature type="active site" description="Proton donor" evidence="12">
    <location>
        <position position="120"/>
    </location>
</feature>
<evidence type="ECO:0000256" key="9">
    <source>
        <dbReference type="ARBA" id="ARBA00023316"/>
    </source>
</evidence>
<dbReference type="NCBIfam" id="TIGR01072">
    <property type="entry name" value="murA"/>
    <property type="match status" value="1"/>
</dbReference>
<dbReference type="GO" id="GO:0005737">
    <property type="term" value="C:cytoplasm"/>
    <property type="evidence" value="ECO:0007669"/>
    <property type="project" value="UniProtKB-SubCell"/>
</dbReference>
<dbReference type="InterPro" id="IPR001986">
    <property type="entry name" value="Enolpyruvate_Tfrase_dom"/>
</dbReference>
<evidence type="ECO:0000256" key="10">
    <source>
        <dbReference type="ARBA" id="ARBA00038367"/>
    </source>
</evidence>
<keyword evidence="5 12" id="KW-0808">Transferase</keyword>
<dbReference type="AlphaFoldDB" id="A0A7V5CS47"/>
<keyword evidence="8 12" id="KW-0131">Cell cycle</keyword>
<organism evidence="14">
    <name type="scientific">Acidobacterium capsulatum</name>
    <dbReference type="NCBI Taxonomy" id="33075"/>
    <lineage>
        <taxon>Bacteria</taxon>
        <taxon>Pseudomonadati</taxon>
        <taxon>Acidobacteriota</taxon>
        <taxon>Terriglobia</taxon>
        <taxon>Terriglobales</taxon>
        <taxon>Acidobacteriaceae</taxon>
        <taxon>Acidobacterium</taxon>
    </lineage>
</organism>
<comment type="similarity">
    <text evidence="10 12">Belongs to the EPSP synthase family. MurA subfamily.</text>
</comment>
<dbReference type="Pfam" id="PF00275">
    <property type="entry name" value="EPSP_synthase"/>
    <property type="match status" value="1"/>
</dbReference>
<keyword evidence="12" id="KW-0670">Pyruvate</keyword>
<dbReference type="GO" id="GO:0008760">
    <property type="term" value="F:UDP-N-acetylglucosamine 1-carboxyvinyltransferase activity"/>
    <property type="evidence" value="ECO:0007669"/>
    <property type="project" value="UniProtKB-UniRule"/>
</dbReference>
<dbReference type="GO" id="GO:0008360">
    <property type="term" value="P:regulation of cell shape"/>
    <property type="evidence" value="ECO:0007669"/>
    <property type="project" value="UniProtKB-KW"/>
</dbReference>
<comment type="caution">
    <text evidence="12">Lacks conserved residue(s) required for the propagation of feature annotation.</text>
</comment>
<protein>
    <recommendedName>
        <fullName evidence="12">UDP-N-acetylglucosamine 1-carboxyvinyltransferase</fullName>
        <ecNumber evidence="12">2.5.1.7</ecNumber>
    </recommendedName>
    <alternativeName>
        <fullName evidence="12">Enoylpyruvate transferase</fullName>
    </alternativeName>
    <alternativeName>
        <fullName evidence="12">UDP-N-acetylglucosamine enolpyruvyl transferase</fullName>
        <shortName evidence="12">EPT</shortName>
    </alternativeName>
</protein>
<dbReference type="GO" id="GO:0019277">
    <property type="term" value="P:UDP-N-acetylgalactosamine biosynthetic process"/>
    <property type="evidence" value="ECO:0007669"/>
    <property type="project" value="InterPro"/>
</dbReference>
<dbReference type="EMBL" id="DTKL01000005">
    <property type="protein sequence ID" value="HGY93137.1"/>
    <property type="molecule type" value="Genomic_DNA"/>
</dbReference>
<dbReference type="EC" id="2.5.1.7" evidence="12"/>
<comment type="catalytic activity">
    <reaction evidence="11 12">
        <text>phosphoenolpyruvate + UDP-N-acetyl-alpha-D-glucosamine = UDP-N-acetyl-3-O-(1-carboxyvinyl)-alpha-D-glucosamine + phosphate</text>
        <dbReference type="Rhea" id="RHEA:18681"/>
        <dbReference type="ChEBI" id="CHEBI:43474"/>
        <dbReference type="ChEBI" id="CHEBI:57705"/>
        <dbReference type="ChEBI" id="CHEBI:58702"/>
        <dbReference type="ChEBI" id="CHEBI:68483"/>
        <dbReference type="EC" id="2.5.1.7"/>
    </reaction>
</comment>
<keyword evidence="6 12" id="KW-0133">Cell shape</keyword>
<keyword evidence="7 12" id="KW-0573">Peptidoglycan synthesis</keyword>
<comment type="caution">
    <text evidence="14">The sequence shown here is derived from an EMBL/GenBank/DDBJ whole genome shotgun (WGS) entry which is preliminary data.</text>
</comment>
<feature type="domain" description="Enolpyruvate transferase" evidence="13">
    <location>
        <begin position="7"/>
        <end position="410"/>
    </location>
</feature>
<feature type="binding site" evidence="12">
    <location>
        <position position="96"/>
    </location>
    <ligand>
        <name>UDP-N-acetyl-alpha-D-glucosamine</name>
        <dbReference type="ChEBI" id="CHEBI:57705"/>
    </ligand>
</feature>
<evidence type="ECO:0000256" key="12">
    <source>
        <dbReference type="HAMAP-Rule" id="MF_00111"/>
    </source>
</evidence>
<comment type="subcellular location">
    <subcellularLocation>
        <location evidence="1 12">Cytoplasm</location>
    </subcellularLocation>
</comment>
<keyword evidence="9 12" id="KW-0961">Cell wall biogenesis/degradation</keyword>
<comment type="function">
    <text evidence="12">Cell wall formation. Adds enolpyruvyl to UDP-N-acetylglucosamine.</text>
</comment>
<dbReference type="InterPro" id="IPR013792">
    <property type="entry name" value="RNA3'P_cycl/enolpyr_Trfase_a/b"/>
</dbReference>
<feature type="modified residue" description="2-(S-cysteinyl)pyruvic acid O-phosphothioketal" evidence="12">
    <location>
        <position position="120"/>
    </location>
</feature>
<keyword evidence="3 12" id="KW-0963">Cytoplasm</keyword>
<sequence length="436" mass="46776">MDKFVIRGGNPLIGTVRVSGAKNSALPCMAAAILTEDEVILENIPQVRDIETERKLLTSMGAEVELGYGRAQHRTTISCRVLSDPTAKYEIVKTMRASALVLGPLVARTGLARVSMPGGCAIGARPIDLHIKGLEQMGATIVYEHGYIEARAERLKGAQIHFDKITVTGTEDLMMAAVLAEGETVLENAAREPEVTDLAALLTAMGAQIEGAGTSEIRIQGVEKLHGARHRINPDRIEAGTFLIAGAITGGDLCVSHCNPAHLGAVIAKLEEAGVRIDVLGKDSLRVRSEGHLKPIDVSTEEYPGFPTDMQAQYMALATQAEGTTLVKENIFENRFMHVQELVRMGANIKTDGRIASVRGKTPLSAAAVMCSDLRASASLVLAALVANGESILDRVYNIDRGYEHIEEKLRGVGAQIKRLGNVFNDKREAAQVSVS</sequence>
<dbReference type="SUPFAM" id="SSF55205">
    <property type="entry name" value="EPT/RTPC-like"/>
    <property type="match status" value="1"/>
</dbReference>
<dbReference type="PANTHER" id="PTHR43783">
    <property type="entry name" value="UDP-N-ACETYLGLUCOSAMINE 1-CARBOXYVINYLTRANSFERASE"/>
    <property type="match status" value="1"/>
</dbReference>
<dbReference type="UniPathway" id="UPA00219"/>
<keyword evidence="4 12" id="KW-0132">Cell division</keyword>
<gene>
    <name evidence="12 14" type="primary">murA</name>
    <name evidence="14" type="ORF">ENW50_00380</name>
</gene>
<comment type="pathway">
    <text evidence="2 12">Cell wall biogenesis; peptidoglycan biosynthesis.</text>
</comment>
<feature type="binding site" evidence="12">
    <location>
        <position position="331"/>
    </location>
    <ligand>
        <name>UDP-N-acetyl-alpha-D-glucosamine</name>
        <dbReference type="ChEBI" id="CHEBI:57705"/>
    </ligand>
</feature>
<dbReference type="GO" id="GO:0071555">
    <property type="term" value="P:cell wall organization"/>
    <property type="evidence" value="ECO:0007669"/>
    <property type="project" value="UniProtKB-KW"/>
</dbReference>
<dbReference type="HAMAP" id="MF_00111">
    <property type="entry name" value="MurA"/>
    <property type="match status" value="1"/>
</dbReference>
<dbReference type="GO" id="GO:0051301">
    <property type="term" value="P:cell division"/>
    <property type="evidence" value="ECO:0007669"/>
    <property type="project" value="UniProtKB-KW"/>
</dbReference>
<dbReference type="InterPro" id="IPR005750">
    <property type="entry name" value="UDP_GlcNAc_COvinyl_MurA"/>
</dbReference>
<dbReference type="InterPro" id="IPR036968">
    <property type="entry name" value="Enolpyruvate_Tfrase_sf"/>
</dbReference>
<feature type="binding site" evidence="12">
    <location>
        <begin position="125"/>
        <end position="129"/>
    </location>
    <ligand>
        <name>UDP-N-acetyl-alpha-D-glucosamine</name>
        <dbReference type="ChEBI" id="CHEBI:57705"/>
    </ligand>
</feature>
<dbReference type="InterPro" id="IPR050068">
    <property type="entry name" value="MurA_subfamily"/>
</dbReference>
<dbReference type="GO" id="GO:0009252">
    <property type="term" value="P:peptidoglycan biosynthetic process"/>
    <property type="evidence" value="ECO:0007669"/>
    <property type="project" value="UniProtKB-UniRule"/>
</dbReference>
<evidence type="ECO:0000256" key="4">
    <source>
        <dbReference type="ARBA" id="ARBA00022618"/>
    </source>
</evidence>
<name>A0A7V5CS47_9BACT</name>
<dbReference type="FunFam" id="3.65.10.10:FF:000001">
    <property type="entry name" value="UDP-N-acetylglucosamine 1-carboxyvinyltransferase"/>
    <property type="match status" value="1"/>
</dbReference>
<feature type="binding site" evidence="12">
    <location>
        <begin position="22"/>
        <end position="23"/>
    </location>
    <ligand>
        <name>phosphoenolpyruvate</name>
        <dbReference type="ChEBI" id="CHEBI:58702"/>
    </ligand>
</feature>
<evidence type="ECO:0000313" key="14">
    <source>
        <dbReference type="EMBL" id="HGY93137.1"/>
    </source>
</evidence>
<evidence type="ECO:0000256" key="1">
    <source>
        <dbReference type="ARBA" id="ARBA00004496"/>
    </source>
</evidence>
<dbReference type="Gene3D" id="3.65.10.10">
    <property type="entry name" value="Enolpyruvate transferase domain"/>
    <property type="match status" value="2"/>
</dbReference>
<evidence type="ECO:0000256" key="5">
    <source>
        <dbReference type="ARBA" id="ARBA00022679"/>
    </source>
</evidence>
<feature type="binding site" evidence="12">
    <location>
        <position position="309"/>
    </location>
    <ligand>
        <name>UDP-N-acetyl-alpha-D-glucosamine</name>
        <dbReference type="ChEBI" id="CHEBI:57705"/>
    </ligand>
</feature>
<evidence type="ECO:0000256" key="8">
    <source>
        <dbReference type="ARBA" id="ARBA00023306"/>
    </source>
</evidence>
<dbReference type="CDD" id="cd01555">
    <property type="entry name" value="UdpNAET"/>
    <property type="match status" value="1"/>
</dbReference>
<evidence type="ECO:0000256" key="6">
    <source>
        <dbReference type="ARBA" id="ARBA00022960"/>
    </source>
</evidence>
<evidence type="ECO:0000256" key="11">
    <source>
        <dbReference type="ARBA" id="ARBA00047527"/>
    </source>
</evidence>
<evidence type="ECO:0000256" key="7">
    <source>
        <dbReference type="ARBA" id="ARBA00022984"/>
    </source>
</evidence>
<reference evidence="14" key="1">
    <citation type="journal article" date="2020" name="mSystems">
        <title>Genome- and Community-Level Interaction Insights into Carbon Utilization and Element Cycling Functions of Hydrothermarchaeota in Hydrothermal Sediment.</title>
        <authorList>
            <person name="Zhou Z."/>
            <person name="Liu Y."/>
            <person name="Xu W."/>
            <person name="Pan J."/>
            <person name="Luo Z.H."/>
            <person name="Li M."/>
        </authorList>
    </citation>
    <scope>NUCLEOTIDE SEQUENCE [LARGE SCALE GENOMIC DNA]</scope>
    <source>
        <strain evidence="14">SpSt-855</strain>
    </source>
</reference>
<accession>A0A7V5CS47</accession>
<dbReference type="NCBIfam" id="NF006873">
    <property type="entry name" value="PRK09369.1"/>
    <property type="match status" value="1"/>
</dbReference>
<evidence type="ECO:0000256" key="3">
    <source>
        <dbReference type="ARBA" id="ARBA00022490"/>
    </source>
</evidence>
<evidence type="ECO:0000259" key="13">
    <source>
        <dbReference type="Pfam" id="PF00275"/>
    </source>
</evidence>
<dbReference type="PANTHER" id="PTHR43783:SF1">
    <property type="entry name" value="UDP-N-ACETYLGLUCOSAMINE 1-CARBOXYVINYLTRANSFERASE"/>
    <property type="match status" value="1"/>
</dbReference>